<protein>
    <submittedName>
        <fullName evidence="2">Ribosomal protein S2</fullName>
    </submittedName>
</protein>
<accession>A0A915K218</accession>
<sequence>MNHYIHTCGRRIEETRPQQGSIVYVDNIPPNLSCRHHTPLAVQKHIWTLEEAPNILIIGPTESRGSLQKHFSTSRLSASNKRGVVGSSFSEFNSFSNAAALLKLSRHSTLNLSKQNLKHLIAVGPGTGHNPVPGFAYVDALTLLQVPRPKLSFLTQSNKRYQSIIVSEDSEFISILKRRADRNNKCPILYCKN</sequence>
<evidence type="ECO:0000313" key="2">
    <source>
        <dbReference type="WBParaSite" id="nRc.2.0.1.t32265-RA"/>
    </source>
</evidence>
<evidence type="ECO:0000313" key="1">
    <source>
        <dbReference type="Proteomes" id="UP000887565"/>
    </source>
</evidence>
<name>A0A915K218_ROMCU</name>
<dbReference type="WBParaSite" id="nRc.2.0.1.t32265-RA">
    <property type="protein sequence ID" value="nRc.2.0.1.t32265-RA"/>
    <property type="gene ID" value="nRc.2.0.1.g32265"/>
</dbReference>
<reference evidence="2" key="1">
    <citation type="submission" date="2022-11" db="UniProtKB">
        <authorList>
            <consortium name="WormBaseParasite"/>
        </authorList>
    </citation>
    <scope>IDENTIFICATION</scope>
</reference>
<organism evidence="1 2">
    <name type="scientific">Romanomermis culicivorax</name>
    <name type="common">Nematode worm</name>
    <dbReference type="NCBI Taxonomy" id="13658"/>
    <lineage>
        <taxon>Eukaryota</taxon>
        <taxon>Metazoa</taxon>
        <taxon>Ecdysozoa</taxon>
        <taxon>Nematoda</taxon>
        <taxon>Enoplea</taxon>
        <taxon>Dorylaimia</taxon>
        <taxon>Mermithida</taxon>
        <taxon>Mermithoidea</taxon>
        <taxon>Mermithidae</taxon>
        <taxon>Romanomermis</taxon>
    </lineage>
</organism>
<dbReference type="AlphaFoldDB" id="A0A915K218"/>
<dbReference type="Proteomes" id="UP000887565">
    <property type="component" value="Unplaced"/>
</dbReference>
<proteinExistence type="predicted"/>
<keyword evidence="1" id="KW-1185">Reference proteome</keyword>